<dbReference type="InterPro" id="IPR008972">
    <property type="entry name" value="Cupredoxin"/>
</dbReference>
<evidence type="ECO:0000256" key="1">
    <source>
        <dbReference type="ARBA" id="ARBA00004479"/>
    </source>
</evidence>
<feature type="transmembrane region" description="Helical" evidence="12">
    <location>
        <begin position="189"/>
        <end position="211"/>
    </location>
</feature>
<evidence type="ECO:0000256" key="3">
    <source>
        <dbReference type="ARBA" id="ARBA00022692"/>
    </source>
</evidence>
<keyword evidence="5 13" id="KW-0732">Signal</keyword>
<dbReference type="InterPro" id="IPR039391">
    <property type="entry name" value="Phytocyanin-like"/>
</dbReference>
<evidence type="ECO:0000256" key="12">
    <source>
        <dbReference type="SAM" id="Phobius"/>
    </source>
</evidence>
<keyword evidence="4" id="KW-0479">Metal-binding</keyword>
<keyword evidence="9 12" id="KW-0472">Membrane</keyword>
<keyword evidence="10" id="KW-1015">Disulfide bond</keyword>
<evidence type="ECO:0000256" key="2">
    <source>
        <dbReference type="ARBA" id="ARBA00022448"/>
    </source>
</evidence>
<dbReference type="GO" id="GO:0005886">
    <property type="term" value="C:plasma membrane"/>
    <property type="evidence" value="ECO:0007669"/>
    <property type="project" value="TreeGrafter"/>
</dbReference>
<keyword evidence="7 12" id="KW-1133">Transmembrane helix</keyword>
<dbReference type="FunFam" id="2.60.40.420:FF:000067">
    <property type="entry name" value="Cupredoxin superfamily protein"/>
    <property type="match status" value="1"/>
</dbReference>
<keyword evidence="6" id="KW-0249">Electron transport</keyword>
<dbReference type="GO" id="GO:0009610">
    <property type="term" value="P:response to symbiotic fungus"/>
    <property type="evidence" value="ECO:0007669"/>
    <property type="project" value="UniProtKB-ARBA"/>
</dbReference>
<evidence type="ECO:0000259" key="14">
    <source>
        <dbReference type="PROSITE" id="PS51485"/>
    </source>
</evidence>
<reference evidence="15 16" key="1">
    <citation type="submission" date="2021-07" db="EMBL/GenBank/DDBJ databases">
        <title>The Aristolochia fimbriata genome: insights into angiosperm evolution, floral development and chemical biosynthesis.</title>
        <authorList>
            <person name="Jiao Y."/>
        </authorList>
    </citation>
    <scope>NUCLEOTIDE SEQUENCE [LARGE SCALE GENOMIC DNA]</scope>
    <source>
        <strain evidence="15">IBCAS-2021</strain>
        <tissue evidence="15">Leaf</tissue>
    </source>
</reference>
<keyword evidence="8" id="KW-0186">Copper</keyword>
<proteinExistence type="predicted"/>
<evidence type="ECO:0000256" key="9">
    <source>
        <dbReference type="ARBA" id="ARBA00023136"/>
    </source>
</evidence>
<dbReference type="Proteomes" id="UP000825729">
    <property type="component" value="Unassembled WGS sequence"/>
</dbReference>
<feature type="signal peptide" evidence="13">
    <location>
        <begin position="1"/>
        <end position="35"/>
    </location>
</feature>
<gene>
    <name evidence="15" type="ORF">H6P81_018639</name>
</gene>
<keyword evidence="16" id="KW-1185">Reference proteome</keyword>
<accession>A0AAV7E1L9</accession>
<evidence type="ECO:0000256" key="13">
    <source>
        <dbReference type="SAM" id="SignalP"/>
    </source>
</evidence>
<evidence type="ECO:0000256" key="8">
    <source>
        <dbReference type="ARBA" id="ARBA00023008"/>
    </source>
</evidence>
<protein>
    <recommendedName>
        <fullName evidence="14">Phytocyanin domain-containing protein</fullName>
    </recommendedName>
</protein>
<evidence type="ECO:0000256" key="10">
    <source>
        <dbReference type="ARBA" id="ARBA00023157"/>
    </source>
</evidence>
<dbReference type="Gene3D" id="2.60.40.420">
    <property type="entry name" value="Cupredoxins - blue copper proteins"/>
    <property type="match status" value="1"/>
</dbReference>
<dbReference type="GO" id="GO:0046872">
    <property type="term" value="F:metal ion binding"/>
    <property type="evidence" value="ECO:0007669"/>
    <property type="project" value="UniProtKB-KW"/>
</dbReference>
<evidence type="ECO:0000256" key="4">
    <source>
        <dbReference type="ARBA" id="ARBA00022723"/>
    </source>
</evidence>
<dbReference type="GO" id="GO:0009055">
    <property type="term" value="F:electron transfer activity"/>
    <property type="evidence" value="ECO:0007669"/>
    <property type="project" value="InterPro"/>
</dbReference>
<feature type="chain" id="PRO_5043619472" description="Phytocyanin domain-containing protein" evidence="13">
    <location>
        <begin position="36"/>
        <end position="242"/>
    </location>
</feature>
<dbReference type="Pfam" id="PF02298">
    <property type="entry name" value="Cu_bind_like"/>
    <property type="match status" value="1"/>
</dbReference>
<feature type="domain" description="Phytocyanin" evidence="14">
    <location>
        <begin position="36"/>
        <end position="138"/>
    </location>
</feature>
<comment type="subcellular location">
    <subcellularLocation>
        <location evidence="1">Membrane</location>
        <topology evidence="1">Single-pass type I membrane protein</topology>
    </subcellularLocation>
</comment>
<evidence type="ECO:0000313" key="15">
    <source>
        <dbReference type="EMBL" id="KAG9442785.1"/>
    </source>
</evidence>
<evidence type="ECO:0000256" key="11">
    <source>
        <dbReference type="ARBA" id="ARBA00023180"/>
    </source>
</evidence>
<dbReference type="AlphaFoldDB" id="A0AAV7E1L9"/>
<dbReference type="PROSITE" id="PS51485">
    <property type="entry name" value="PHYTOCYANIN"/>
    <property type="match status" value="1"/>
</dbReference>
<keyword evidence="2" id="KW-0813">Transport</keyword>
<organism evidence="15 16">
    <name type="scientific">Aristolochia fimbriata</name>
    <name type="common">White veined hardy Dutchman's pipe vine</name>
    <dbReference type="NCBI Taxonomy" id="158543"/>
    <lineage>
        <taxon>Eukaryota</taxon>
        <taxon>Viridiplantae</taxon>
        <taxon>Streptophyta</taxon>
        <taxon>Embryophyta</taxon>
        <taxon>Tracheophyta</taxon>
        <taxon>Spermatophyta</taxon>
        <taxon>Magnoliopsida</taxon>
        <taxon>Magnoliidae</taxon>
        <taxon>Piperales</taxon>
        <taxon>Aristolochiaceae</taxon>
        <taxon>Aristolochia</taxon>
    </lineage>
</organism>
<dbReference type="CDD" id="cd04216">
    <property type="entry name" value="Phytocyanin"/>
    <property type="match status" value="1"/>
</dbReference>
<evidence type="ECO:0000256" key="7">
    <source>
        <dbReference type="ARBA" id="ARBA00022989"/>
    </source>
</evidence>
<keyword evidence="11" id="KW-0325">Glycoprotein</keyword>
<keyword evidence="3 12" id="KW-0812">Transmembrane</keyword>
<name>A0AAV7E1L9_ARIFI</name>
<dbReference type="PANTHER" id="PTHR33021">
    <property type="entry name" value="BLUE COPPER PROTEIN"/>
    <property type="match status" value="1"/>
</dbReference>
<evidence type="ECO:0000256" key="5">
    <source>
        <dbReference type="ARBA" id="ARBA00022729"/>
    </source>
</evidence>
<evidence type="ECO:0000256" key="6">
    <source>
        <dbReference type="ARBA" id="ARBA00022982"/>
    </source>
</evidence>
<dbReference type="PANTHER" id="PTHR33021:SF179">
    <property type="entry name" value="OS09G0541100 PROTEIN"/>
    <property type="match status" value="1"/>
</dbReference>
<dbReference type="SUPFAM" id="SSF49503">
    <property type="entry name" value="Cupredoxins"/>
    <property type="match status" value="1"/>
</dbReference>
<dbReference type="EMBL" id="JAINDJ010000007">
    <property type="protein sequence ID" value="KAG9442785.1"/>
    <property type="molecule type" value="Genomic_DNA"/>
</dbReference>
<sequence length="242" mass="26584">MGLVDFSSKTKTATLLIVSLVTTLVVLHSPDFAAAEVHVVGGDDGWTSSMNYLKWSQGRNFTVGDVLVFNYVKGQHDAVEVTEETFQSCEDDGSGVVKRYESGNDRVVLEAPARRHWFICSFSGHCLAGMKLAVDVNNGGGASVQSTTNNATAPPGTTYNGAFGTRRHSTSYFISATLLVLVRERNPGFLPGIIVNGVLLFLVLMMVDVGLRKGGRRKKETRERVFWGWWLVMASFDQVDWI</sequence>
<dbReference type="InterPro" id="IPR003245">
    <property type="entry name" value="Phytocyanin_dom"/>
</dbReference>
<evidence type="ECO:0000313" key="16">
    <source>
        <dbReference type="Proteomes" id="UP000825729"/>
    </source>
</evidence>
<comment type="caution">
    <text evidence="15">The sequence shown here is derived from an EMBL/GenBank/DDBJ whole genome shotgun (WGS) entry which is preliminary data.</text>
</comment>